<dbReference type="AlphaFoldDB" id="A0A2S9KIR5"/>
<sequence>MACSRVSPHISWLGGSEPQTAGRSGWPNRRQRSSASRWGQGRPAGLPLGSPGMGLLIEGAMQQAAQPGRQESDMLFIQPGVRHAAAGGRPCRVR</sequence>
<comment type="caution">
    <text evidence="2">The sequence shown here is derived from an EMBL/GenBank/DDBJ whole genome shotgun (WGS) entry which is preliminary data.</text>
</comment>
<feature type="region of interest" description="Disordered" evidence="1">
    <location>
        <begin position="1"/>
        <end position="54"/>
    </location>
</feature>
<name>A0A2S9KIR5_9BURK</name>
<feature type="compositionally biased region" description="Low complexity" evidence="1">
    <location>
        <begin position="43"/>
        <end position="54"/>
    </location>
</feature>
<organism evidence="2 3">
    <name type="scientific">Malikia spinosa</name>
    <dbReference type="NCBI Taxonomy" id="86180"/>
    <lineage>
        <taxon>Bacteria</taxon>
        <taxon>Pseudomonadati</taxon>
        <taxon>Pseudomonadota</taxon>
        <taxon>Betaproteobacteria</taxon>
        <taxon>Burkholderiales</taxon>
        <taxon>Comamonadaceae</taxon>
        <taxon>Malikia</taxon>
    </lineage>
</organism>
<keyword evidence="3" id="KW-1185">Reference proteome</keyword>
<gene>
    <name evidence="2" type="ORF">C6P61_01135</name>
</gene>
<accession>A0A2S9KIR5</accession>
<evidence type="ECO:0000313" key="2">
    <source>
        <dbReference type="EMBL" id="PRD70307.1"/>
    </source>
</evidence>
<evidence type="ECO:0000256" key="1">
    <source>
        <dbReference type="SAM" id="MobiDB-lite"/>
    </source>
</evidence>
<protein>
    <submittedName>
        <fullName evidence="2">Uncharacterized protein</fullName>
    </submittedName>
</protein>
<evidence type="ECO:0000313" key="3">
    <source>
        <dbReference type="Proteomes" id="UP000238326"/>
    </source>
</evidence>
<proteinExistence type="predicted"/>
<dbReference type="EMBL" id="PVLR01000005">
    <property type="protein sequence ID" value="PRD70307.1"/>
    <property type="molecule type" value="Genomic_DNA"/>
</dbReference>
<dbReference type="Proteomes" id="UP000238326">
    <property type="component" value="Unassembled WGS sequence"/>
</dbReference>
<reference evidence="2 3" key="1">
    <citation type="submission" date="2018-03" db="EMBL/GenBank/DDBJ databases">
        <title>Comparative genomics illustrates the genes involved in a hyperalkaliphilic mechanisms of Serpentinomonas isolated from highly-alkaline calcium-rich serpentinized springs.</title>
        <authorList>
            <person name="Suzuki S."/>
            <person name="Ishii S."/>
            <person name="Walworth N."/>
            <person name="Bird L."/>
            <person name="Kuenen J.G."/>
            <person name="Nealson K.H."/>
        </authorList>
    </citation>
    <scope>NUCLEOTIDE SEQUENCE [LARGE SCALE GENOMIC DNA]</scope>
    <source>
        <strain evidence="2 3">83</strain>
    </source>
</reference>